<keyword evidence="1" id="KW-0472">Membrane</keyword>
<dbReference type="RefSeq" id="WP_173417414.1">
    <property type="nucleotide sequence ID" value="NZ_CP054139.1"/>
</dbReference>
<reference evidence="2 3" key="1">
    <citation type="submission" date="2020-05" db="EMBL/GenBank/DDBJ databases">
        <title>Mucilaginibacter mali sp. nov.</title>
        <authorList>
            <person name="Kim H.S."/>
            <person name="Lee K.C."/>
            <person name="Suh M.K."/>
            <person name="Kim J.-S."/>
            <person name="Han K.-I."/>
            <person name="Eom M.K."/>
            <person name="Shin Y.K."/>
            <person name="Lee J.-S."/>
        </authorList>
    </citation>
    <scope>NUCLEOTIDE SEQUENCE [LARGE SCALE GENOMIC DNA]</scope>
    <source>
        <strain evidence="2 3">G2-14</strain>
    </source>
</reference>
<gene>
    <name evidence="2" type="ORF">HQ865_24400</name>
</gene>
<dbReference type="EMBL" id="CP054139">
    <property type="protein sequence ID" value="QKJ32768.1"/>
    <property type="molecule type" value="Genomic_DNA"/>
</dbReference>
<accession>A0A7D4PWU8</accession>
<name>A0A7D4PWU8_9SPHI</name>
<organism evidence="2 3">
    <name type="scientific">Mucilaginibacter mali</name>
    <dbReference type="NCBI Taxonomy" id="2740462"/>
    <lineage>
        <taxon>Bacteria</taxon>
        <taxon>Pseudomonadati</taxon>
        <taxon>Bacteroidota</taxon>
        <taxon>Sphingobacteriia</taxon>
        <taxon>Sphingobacteriales</taxon>
        <taxon>Sphingobacteriaceae</taxon>
        <taxon>Mucilaginibacter</taxon>
    </lineage>
</organism>
<feature type="transmembrane region" description="Helical" evidence="1">
    <location>
        <begin position="6"/>
        <end position="28"/>
    </location>
</feature>
<keyword evidence="1" id="KW-1133">Transmembrane helix</keyword>
<sequence length="70" mass="7839">MNKRSIGPFITAILCLVFDIGVLIQGIMQQQKGRIVLAGLALVGIIGYIYFLLLCHNTNRLKPVRVRSRN</sequence>
<dbReference type="KEGG" id="mmab:HQ865_24400"/>
<dbReference type="Proteomes" id="UP000505355">
    <property type="component" value="Chromosome"/>
</dbReference>
<feature type="transmembrane region" description="Helical" evidence="1">
    <location>
        <begin position="35"/>
        <end position="53"/>
    </location>
</feature>
<evidence type="ECO:0000256" key="1">
    <source>
        <dbReference type="SAM" id="Phobius"/>
    </source>
</evidence>
<keyword evidence="1" id="KW-0812">Transmembrane</keyword>
<evidence type="ECO:0000313" key="2">
    <source>
        <dbReference type="EMBL" id="QKJ32768.1"/>
    </source>
</evidence>
<dbReference type="AlphaFoldDB" id="A0A7D4PWU8"/>
<keyword evidence="3" id="KW-1185">Reference proteome</keyword>
<protein>
    <submittedName>
        <fullName evidence="2">Uncharacterized protein</fullName>
    </submittedName>
</protein>
<evidence type="ECO:0000313" key="3">
    <source>
        <dbReference type="Proteomes" id="UP000505355"/>
    </source>
</evidence>
<proteinExistence type="predicted"/>